<dbReference type="SUPFAM" id="SSF47413">
    <property type="entry name" value="lambda repressor-like DNA-binding domains"/>
    <property type="match status" value="1"/>
</dbReference>
<dbReference type="PROSITE" id="PS50932">
    <property type="entry name" value="HTH_LACI_2"/>
    <property type="match status" value="1"/>
</dbReference>
<accession>X1E6B8</accession>
<protein>
    <recommendedName>
        <fullName evidence="1">HTH lacI-type domain-containing protein</fullName>
    </recommendedName>
</protein>
<dbReference type="EMBL" id="BART01024455">
    <property type="protein sequence ID" value="GAH04203.1"/>
    <property type="molecule type" value="Genomic_DNA"/>
</dbReference>
<evidence type="ECO:0000259" key="1">
    <source>
        <dbReference type="PROSITE" id="PS50932"/>
    </source>
</evidence>
<evidence type="ECO:0000313" key="2">
    <source>
        <dbReference type="EMBL" id="GAH04203.1"/>
    </source>
</evidence>
<dbReference type="GO" id="GO:0003677">
    <property type="term" value="F:DNA binding"/>
    <property type="evidence" value="ECO:0007669"/>
    <property type="project" value="InterPro"/>
</dbReference>
<feature type="non-terminal residue" evidence="2">
    <location>
        <position position="46"/>
    </location>
</feature>
<dbReference type="CDD" id="cd01392">
    <property type="entry name" value="HTH_LacI"/>
    <property type="match status" value="1"/>
</dbReference>
<dbReference type="PRINTS" id="PR00036">
    <property type="entry name" value="HTHLACI"/>
</dbReference>
<dbReference type="AlphaFoldDB" id="X1E6B8"/>
<dbReference type="Pfam" id="PF00356">
    <property type="entry name" value="LacI"/>
    <property type="match status" value="1"/>
</dbReference>
<comment type="caution">
    <text evidence="2">The sequence shown here is derived from an EMBL/GenBank/DDBJ whole genome shotgun (WGS) entry which is preliminary data.</text>
</comment>
<dbReference type="InterPro" id="IPR010982">
    <property type="entry name" value="Lambda_DNA-bd_dom_sf"/>
</dbReference>
<name>X1E6B8_9ZZZZ</name>
<feature type="domain" description="HTH lacI-type" evidence="1">
    <location>
        <begin position="1"/>
        <end position="40"/>
    </location>
</feature>
<dbReference type="GO" id="GO:0006355">
    <property type="term" value="P:regulation of DNA-templated transcription"/>
    <property type="evidence" value="ECO:0007669"/>
    <property type="project" value="InterPro"/>
</dbReference>
<sequence>MYSKDIAKLAGVSRSTVSRVVNDYSNVSNKTKKRVTKIIENMVTYP</sequence>
<gene>
    <name evidence="2" type="ORF">S01H4_44166</name>
</gene>
<dbReference type="SMART" id="SM00354">
    <property type="entry name" value="HTH_LACI"/>
    <property type="match status" value="1"/>
</dbReference>
<proteinExistence type="predicted"/>
<dbReference type="Gene3D" id="1.10.260.40">
    <property type="entry name" value="lambda repressor-like DNA-binding domains"/>
    <property type="match status" value="1"/>
</dbReference>
<reference evidence="2" key="1">
    <citation type="journal article" date="2014" name="Front. Microbiol.">
        <title>High frequency of phylogenetically diverse reductive dehalogenase-homologous genes in deep subseafloor sedimentary metagenomes.</title>
        <authorList>
            <person name="Kawai M."/>
            <person name="Futagami T."/>
            <person name="Toyoda A."/>
            <person name="Takaki Y."/>
            <person name="Nishi S."/>
            <person name="Hori S."/>
            <person name="Arai W."/>
            <person name="Tsubouchi T."/>
            <person name="Morono Y."/>
            <person name="Uchiyama I."/>
            <person name="Ito T."/>
            <person name="Fujiyama A."/>
            <person name="Inagaki F."/>
            <person name="Takami H."/>
        </authorList>
    </citation>
    <scope>NUCLEOTIDE SEQUENCE</scope>
    <source>
        <strain evidence="2">Expedition CK06-06</strain>
    </source>
</reference>
<organism evidence="2">
    <name type="scientific">marine sediment metagenome</name>
    <dbReference type="NCBI Taxonomy" id="412755"/>
    <lineage>
        <taxon>unclassified sequences</taxon>
        <taxon>metagenomes</taxon>
        <taxon>ecological metagenomes</taxon>
    </lineage>
</organism>
<dbReference type="InterPro" id="IPR000843">
    <property type="entry name" value="HTH_LacI"/>
</dbReference>